<evidence type="ECO:0000259" key="5">
    <source>
        <dbReference type="Pfam" id="PF04357"/>
    </source>
</evidence>
<comment type="caution">
    <text evidence="6">The sequence shown here is derived from an EMBL/GenBank/DDBJ whole genome shotgun (WGS) entry which is preliminary data.</text>
</comment>
<dbReference type="Pfam" id="PF05359">
    <property type="entry name" value="DUF748"/>
    <property type="match status" value="1"/>
</dbReference>
<dbReference type="Proteomes" id="UP000229740">
    <property type="component" value="Unassembled WGS sequence"/>
</dbReference>
<name>A0A2G6E653_9BACT</name>
<gene>
    <name evidence="6" type="ORF">CSB45_07005</name>
</gene>
<evidence type="ECO:0000313" key="7">
    <source>
        <dbReference type="Proteomes" id="UP000229740"/>
    </source>
</evidence>
<dbReference type="InterPro" id="IPR052894">
    <property type="entry name" value="AsmA-related"/>
</dbReference>
<dbReference type="PANTHER" id="PTHR30441:SF8">
    <property type="entry name" value="DUF748 DOMAIN-CONTAINING PROTEIN"/>
    <property type="match status" value="1"/>
</dbReference>
<evidence type="ECO:0000256" key="4">
    <source>
        <dbReference type="ARBA" id="ARBA00023136"/>
    </source>
</evidence>
<reference evidence="6 7" key="1">
    <citation type="submission" date="2017-10" db="EMBL/GenBank/DDBJ databases">
        <title>Novel microbial diversity and functional potential in the marine mammal oral microbiome.</title>
        <authorList>
            <person name="Dudek N.K."/>
            <person name="Sun C.L."/>
            <person name="Burstein D."/>
            <person name="Kantor R.S."/>
            <person name="Aliaga Goltsman D.S."/>
            <person name="Bik E.M."/>
            <person name="Thomas B.C."/>
            <person name="Banfield J.F."/>
            <person name="Relman D.A."/>
        </authorList>
    </citation>
    <scope>NUCLEOTIDE SEQUENCE [LARGE SCALE GENOMIC DNA]</scope>
    <source>
        <strain evidence="6">DOLZORAL124_49_17</strain>
    </source>
</reference>
<dbReference type="EMBL" id="PDPS01000026">
    <property type="protein sequence ID" value="PID57569.1"/>
    <property type="molecule type" value="Genomic_DNA"/>
</dbReference>
<organism evidence="6 7">
    <name type="scientific">candidate division KSB3 bacterium</name>
    <dbReference type="NCBI Taxonomy" id="2044937"/>
    <lineage>
        <taxon>Bacteria</taxon>
        <taxon>candidate division KSB3</taxon>
    </lineage>
</organism>
<keyword evidence="3" id="KW-1133">Transmembrane helix</keyword>
<keyword evidence="2" id="KW-0812">Transmembrane</keyword>
<dbReference type="GO" id="GO:0009306">
    <property type="term" value="P:protein secretion"/>
    <property type="evidence" value="ECO:0007669"/>
    <property type="project" value="InterPro"/>
</dbReference>
<dbReference type="Pfam" id="PF04357">
    <property type="entry name" value="TamB"/>
    <property type="match status" value="1"/>
</dbReference>
<protein>
    <recommendedName>
        <fullName evidence="5">Translocation and assembly module TamB C-terminal domain-containing protein</fullName>
    </recommendedName>
</protein>
<proteinExistence type="predicted"/>
<dbReference type="GO" id="GO:0005886">
    <property type="term" value="C:plasma membrane"/>
    <property type="evidence" value="ECO:0007669"/>
    <property type="project" value="InterPro"/>
</dbReference>
<comment type="subcellular location">
    <subcellularLocation>
        <location evidence="1">Membrane</location>
        <topology evidence="1">Single-pass membrane protein</topology>
    </subcellularLocation>
</comment>
<evidence type="ECO:0000256" key="3">
    <source>
        <dbReference type="ARBA" id="ARBA00022989"/>
    </source>
</evidence>
<keyword evidence="4" id="KW-0472">Membrane</keyword>
<evidence type="ECO:0000256" key="2">
    <source>
        <dbReference type="ARBA" id="ARBA00022692"/>
    </source>
</evidence>
<sequence length="1524" mass="167115">MKKLLKSAFVIALLVFSVLVLTVIFGYHLFFADTIDRVLTAHLQTILSEQLQREVALESVHLSVPNPKLVISELAIARRQKLSEGTMFAVKRAQAQLALRSLISPDIVITNVILDTPDIWVEFDKEGRSNLPIFPPQEPERPQDPSIFNMQALLNRLSIPHIELNDAKIHFADQRQPLRIDLGRLNILASFRMRGFRTHAVLTLEDSEIAFQNRAVLPLALNGTIDFHEQTVSLSAFQVKAGASSVDISGDVFNLPQAEFDLSLHAQAALDEIDRLADLDQNLHGLADFKGQIRGNIPDLQAKGHLSLPQGTAWELQFGRLDADLSYQDMQLGISDLYAELWDGTIQGNADLSLAASPRISAQVTLDRVHLEHVNSILEPDSPLDIRGPVSGNVSVGGDSLDFNDLLIDASLEFERDSIYGVDIEQGQGQLRIAERRLFIDSLSVNAFQGHLQAKGQLNFYDDFLYQAEIETREVELGSIMALMPDPPQVTGRISGPITARGSHFDLAHLTLDAALGIDKLTAYGVTSQHIQANVSIAQETLTFSQLFVEIFGGSIRGNGQLGLLNSTFKTQLTLKDIILERIMQQLKPHDAGQGFTVSGTLAGALDCQGDSFALEDILAQIDLQGKGSIAITSEDPASSEQRIQQTPFVLDLMSTFQDRRVTVSTLRVTSDVLQLESAGTIESSGPYVDISYDISAQRLNALMRQALLFVPGIDKDSFLHHVDGQIKEFSGSVQGSLSELNIVASAHLSQADLAWVKADDITAEVAFQNNTLHVKQLQLRYNEAEIKSHGTLTLTGEAGPEIYFPISIAEAPLADYLALSKQDLALKGILEPIDALLTGTAENPAIELPLHITDINAWGQRFDSLRGTIKMADRQISTDNLTLIKNEGRIAVKGGLGFDLSFQAEIDAHNIDLHTVDALNSFAPQYEGKIDLNARASGSIDDPEATAEITLKDLQYAEKTVEDVYCSLLLAGRELQSSLRTFRDKLRVSLELSLETGLPYALKVETHEAAIEQILSIFVELEGITGLISGTIRSEGLLTDLQHLSADVKFSQVLLDVFGQKMENTRDIDIVLTPEAVHVNSLEMRGEELGMFAKGVLDFQGHFDLDIDGILDLRGIKPFLPDDIGIQSLGGHLQLICNLEGNVEEPRLEGLAELNRGNIKLAAYPDPIADISGKLAFGPGKAEILDVQGTVGSGTVIVGGYVNYTGLVPDDFSIDVEGKHLLIEKLIDSLSLNISPRIRISGDMQQQKLAGEIHVHDALYSKDFDILSIVGTKNRKLSLPPLEGQPKNPIMLELFIKAPQNVRVKNKLADIDLRASLRVLGTALKPQLEGRIEVPKGRVVFGDTRYDIISGVFDFLDPLRLNPEINVQVETVVQEYDVKLGIDGNLDQFSFSMSSDPPLSDSEIAGLLAAGTGVQTGAYSFVTRPLQSVLEKKLEETLKLDRLSVDVDPLLSRSKEAESTPTLTVAKRFFDALMLTYTTSVGGTEKEQLFGVEYELSENVSITAQRDQDGELDTSMTFKFTFK</sequence>
<dbReference type="GO" id="GO:0090313">
    <property type="term" value="P:regulation of protein targeting to membrane"/>
    <property type="evidence" value="ECO:0007669"/>
    <property type="project" value="TreeGrafter"/>
</dbReference>
<dbReference type="PANTHER" id="PTHR30441">
    <property type="entry name" value="DUF748 DOMAIN-CONTAINING PROTEIN"/>
    <property type="match status" value="1"/>
</dbReference>
<dbReference type="InterPro" id="IPR007452">
    <property type="entry name" value="TamB_C"/>
</dbReference>
<accession>A0A2G6E653</accession>
<dbReference type="InterPro" id="IPR008023">
    <property type="entry name" value="DUF748"/>
</dbReference>
<feature type="domain" description="Translocation and assembly module TamB C-terminal" evidence="5">
    <location>
        <begin position="1193"/>
        <end position="1522"/>
    </location>
</feature>
<evidence type="ECO:0000313" key="6">
    <source>
        <dbReference type="EMBL" id="PID57569.1"/>
    </source>
</evidence>
<evidence type="ECO:0000256" key="1">
    <source>
        <dbReference type="ARBA" id="ARBA00004167"/>
    </source>
</evidence>